<accession>A0A344UR86</accession>
<evidence type="ECO:0000313" key="9">
    <source>
        <dbReference type="Proteomes" id="UP000251995"/>
    </source>
</evidence>
<dbReference type="Pfam" id="PF00482">
    <property type="entry name" value="T2SSF"/>
    <property type="match status" value="1"/>
</dbReference>
<evidence type="ECO:0000256" key="3">
    <source>
        <dbReference type="ARBA" id="ARBA00022692"/>
    </source>
</evidence>
<evidence type="ECO:0000256" key="5">
    <source>
        <dbReference type="ARBA" id="ARBA00023136"/>
    </source>
</evidence>
<feature type="transmembrane region" description="Helical" evidence="6">
    <location>
        <begin position="56"/>
        <end position="86"/>
    </location>
</feature>
<dbReference type="PANTHER" id="PTHR35007">
    <property type="entry name" value="INTEGRAL MEMBRANE PROTEIN-RELATED"/>
    <property type="match status" value="1"/>
</dbReference>
<evidence type="ECO:0000256" key="2">
    <source>
        <dbReference type="ARBA" id="ARBA00022475"/>
    </source>
</evidence>
<feature type="transmembrane region" description="Helical" evidence="6">
    <location>
        <begin position="215"/>
        <end position="240"/>
    </location>
</feature>
<keyword evidence="5 6" id="KW-0472">Membrane</keyword>
<keyword evidence="2" id="KW-1003">Cell membrane</keyword>
<reference evidence="8 9" key="1">
    <citation type="submission" date="2017-12" db="EMBL/GenBank/DDBJ databases">
        <title>The whole genome sequence of the Acidipropionibacterium virtanenii sp. nov. type strain JS278.</title>
        <authorList>
            <person name="Laine P."/>
            <person name="Deptula P."/>
            <person name="Varmanen P."/>
            <person name="Auvinen P."/>
        </authorList>
    </citation>
    <scope>NUCLEOTIDE SEQUENCE [LARGE SCALE GENOMIC DNA]</scope>
    <source>
        <strain evidence="8 9">JS278</strain>
    </source>
</reference>
<dbReference type="InterPro" id="IPR018076">
    <property type="entry name" value="T2SS_GspF_dom"/>
</dbReference>
<name>A0A344UR86_9ACTN</name>
<keyword evidence="3 6" id="KW-0812">Transmembrane</keyword>
<dbReference type="KEGG" id="acij:JS278_00592"/>
<dbReference type="AlphaFoldDB" id="A0A344UR86"/>
<keyword evidence="9" id="KW-1185">Reference proteome</keyword>
<dbReference type="Proteomes" id="UP000251995">
    <property type="component" value="Chromosome"/>
</dbReference>
<keyword evidence="4 6" id="KW-1133">Transmembrane helix</keyword>
<organism evidence="8 9">
    <name type="scientific">Acidipropionibacterium virtanenii</name>
    <dbReference type="NCBI Taxonomy" id="2057246"/>
    <lineage>
        <taxon>Bacteria</taxon>
        <taxon>Bacillati</taxon>
        <taxon>Actinomycetota</taxon>
        <taxon>Actinomycetes</taxon>
        <taxon>Propionibacteriales</taxon>
        <taxon>Propionibacteriaceae</taxon>
        <taxon>Acidipropionibacterium</taxon>
    </lineage>
</organism>
<evidence type="ECO:0000313" key="8">
    <source>
        <dbReference type="EMBL" id="AXE37784.1"/>
    </source>
</evidence>
<evidence type="ECO:0000256" key="4">
    <source>
        <dbReference type="ARBA" id="ARBA00022989"/>
    </source>
</evidence>
<evidence type="ECO:0000256" key="1">
    <source>
        <dbReference type="ARBA" id="ARBA00004651"/>
    </source>
</evidence>
<evidence type="ECO:0000256" key="6">
    <source>
        <dbReference type="SAM" id="Phobius"/>
    </source>
</evidence>
<sequence length="243" mass="24758">MSTGVLAGLLAGLAVWLAGRPSASARIRPGPRIVLPAWARPRSGAPPLRTRLLGGVLAGVVLLATLPGGAGAALGPPVAVVVVVAAGRLESAAARRARTRRALAMPDTLALLAGVLEAGVPLRAALDRVTEFGDDPCTQDLRTVRSRLAAGVGESDAWLGLAEVPGWQDAARDVARAVGSGEGVAEVLGSHAEEMRRAAAEEAEKRARKVGVSSTMPLVCCHLPAFLLVGVVPIIAGTVLRAL</sequence>
<dbReference type="PANTHER" id="PTHR35007:SF3">
    <property type="entry name" value="POSSIBLE CONSERVED ALANINE RICH MEMBRANE PROTEIN"/>
    <property type="match status" value="1"/>
</dbReference>
<protein>
    <recommendedName>
        <fullName evidence="7">Type II secretion system protein GspF domain-containing protein</fullName>
    </recommendedName>
</protein>
<feature type="domain" description="Type II secretion system protein GspF" evidence="7">
    <location>
        <begin position="109"/>
        <end position="231"/>
    </location>
</feature>
<proteinExistence type="predicted"/>
<dbReference type="EMBL" id="CP025198">
    <property type="protein sequence ID" value="AXE37784.1"/>
    <property type="molecule type" value="Genomic_DNA"/>
</dbReference>
<comment type="subcellular location">
    <subcellularLocation>
        <location evidence="1">Cell membrane</location>
        <topology evidence="1">Multi-pass membrane protein</topology>
    </subcellularLocation>
</comment>
<dbReference type="OrthoDB" id="3267562at2"/>
<evidence type="ECO:0000259" key="7">
    <source>
        <dbReference type="Pfam" id="PF00482"/>
    </source>
</evidence>
<dbReference type="RefSeq" id="WP_114043899.1">
    <property type="nucleotide sequence ID" value="NZ_CP025198.1"/>
</dbReference>
<dbReference type="GO" id="GO:0005886">
    <property type="term" value="C:plasma membrane"/>
    <property type="evidence" value="ECO:0007669"/>
    <property type="project" value="UniProtKB-SubCell"/>
</dbReference>
<gene>
    <name evidence="8" type="ORF">JS278_00592</name>
</gene>